<dbReference type="InterPro" id="IPR005247">
    <property type="entry name" value="YbhB_YbcL/LppC-like"/>
</dbReference>
<dbReference type="SUPFAM" id="SSF49777">
    <property type="entry name" value="PEBP-like"/>
    <property type="match status" value="1"/>
</dbReference>
<gene>
    <name evidence="2" type="ORF">SAMN02745746_03988</name>
</gene>
<dbReference type="CDD" id="cd00865">
    <property type="entry name" value="PEBP_bact_arch"/>
    <property type="match status" value="1"/>
</dbReference>
<organism evidence="2 3">
    <name type="scientific">Pseudogulbenkiania subflava DSM 22618</name>
    <dbReference type="NCBI Taxonomy" id="1123014"/>
    <lineage>
        <taxon>Bacteria</taxon>
        <taxon>Pseudomonadati</taxon>
        <taxon>Pseudomonadota</taxon>
        <taxon>Betaproteobacteria</taxon>
        <taxon>Neisseriales</taxon>
        <taxon>Chromobacteriaceae</taxon>
        <taxon>Pseudogulbenkiania</taxon>
    </lineage>
</organism>
<reference evidence="3" key="1">
    <citation type="submission" date="2017-04" db="EMBL/GenBank/DDBJ databases">
        <authorList>
            <person name="Varghese N."/>
            <person name="Submissions S."/>
        </authorList>
    </citation>
    <scope>NUCLEOTIDE SEQUENCE [LARGE SCALE GENOMIC DNA]</scope>
    <source>
        <strain evidence="3">DSM 22618</strain>
    </source>
</reference>
<dbReference type="PANTHER" id="PTHR30289">
    <property type="entry name" value="UNCHARACTERIZED PROTEIN YBCL-RELATED"/>
    <property type="match status" value="1"/>
</dbReference>
<evidence type="ECO:0000256" key="1">
    <source>
        <dbReference type="SAM" id="SignalP"/>
    </source>
</evidence>
<dbReference type="EMBL" id="FXAG01000035">
    <property type="protein sequence ID" value="SMF56129.1"/>
    <property type="molecule type" value="Genomic_DNA"/>
</dbReference>
<keyword evidence="1" id="KW-0732">Signal</keyword>
<name>A0A1Y6CHG6_9NEIS</name>
<dbReference type="InterPro" id="IPR036610">
    <property type="entry name" value="PEBP-like_sf"/>
</dbReference>
<dbReference type="PANTHER" id="PTHR30289:SF1">
    <property type="entry name" value="PEBP (PHOSPHATIDYLETHANOLAMINE-BINDING PROTEIN) FAMILY PROTEIN"/>
    <property type="match status" value="1"/>
</dbReference>
<dbReference type="Pfam" id="PF01161">
    <property type="entry name" value="PBP"/>
    <property type="match status" value="1"/>
</dbReference>
<sequence>MTCRGVWLAALAGVAMEVGAMGLQLTSPAFAPGASVPARYTCDGVDVSPPLAWQGAPAGTRSFVLIVDDPDAPDPAAPKMTWVHWVLYNLPPDRHELAEGASQHLPPQVGQGLNDWQRTGWGGPCPPIGQHRYFFKLYALDTVLPDLGHPAKHRLEQALQGHVLGEAQLIGVYRRP</sequence>
<evidence type="ECO:0000313" key="2">
    <source>
        <dbReference type="EMBL" id="SMF56129.1"/>
    </source>
</evidence>
<accession>A0A1Y6CHG6</accession>
<dbReference type="RefSeq" id="WP_234986075.1">
    <property type="nucleotide sequence ID" value="NZ_FXAG01000035.1"/>
</dbReference>
<dbReference type="AlphaFoldDB" id="A0A1Y6CHG6"/>
<dbReference type="STRING" id="1123014.SAMN02745746_03988"/>
<keyword evidence="3" id="KW-1185">Reference proteome</keyword>
<feature type="chain" id="PRO_5012260930" evidence="1">
    <location>
        <begin position="21"/>
        <end position="176"/>
    </location>
</feature>
<dbReference type="Gene3D" id="3.90.280.10">
    <property type="entry name" value="PEBP-like"/>
    <property type="match status" value="1"/>
</dbReference>
<dbReference type="Proteomes" id="UP000192920">
    <property type="component" value="Unassembled WGS sequence"/>
</dbReference>
<dbReference type="InterPro" id="IPR008914">
    <property type="entry name" value="PEBP"/>
</dbReference>
<protein>
    <submittedName>
        <fullName evidence="2">Phospholipid-binding protein, PBP family</fullName>
    </submittedName>
</protein>
<evidence type="ECO:0000313" key="3">
    <source>
        <dbReference type="Proteomes" id="UP000192920"/>
    </source>
</evidence>
<feature type="signal peptide" evidence="1">
    <location>
        <begin position="1"/>
        <end position="20"/>
    </location>
</feature>
<proteinExistence type="predicted"/>
<dbReference type="NCBIfam" id="TIGR00481">
    <property type="entry name" value="YbhB/YbcL family Raf kinase inhibitor-like protein"/>
    <property type="match status" value="1"/>
</dbReference>